<keyword evidence="1" id="KW-0472">Membrane</keyword>
<evidence type="ECO:0000256" key="1">
    <source>
        <dbReference type="SAM" id="Phobius"/>
    </source>
</evidence>
<name>A0A9X1ZDJ2_9GAMM</name>
<comment type="caution">
    <text evidence="2">The sequence shown here is derived from an EMBL/GenBank/DDBJ whole genome shotgun (WGS) entry which is preliminary data.</text>
</comment>
<sequence length="107" mass="12012">MINLLVFSALAVFYFWSKESEISPIEAFVALGFYGIYILVYLFMPPFATATSSKMGLLYGLVPAVSVCAVLFPHFNQQSPEIVTRCLGWAGLVLVFIILMSFKLFVW</sequence>
<reference evidence="2" key="1">
    <citation type="submission" date="2022-01" db="EMBL/GenBank/DDBJ databases">
        <title>Whole genome-based taxonomy of the Shewanellaceae.</title>
        <authorList>
            <person name="Martin-Rodriguez A.J."/>
        </authorList>
    </citation>
    <scope>NUCLEOTIDE SEQUENCE</scope>
    <source>
        <strain evidence="2">KCTC 23973</strain>
    </source>
</reference>
<proteinExistence type="predicted"/>
<evidence type="ECO:0000313" key="3">
    <source>
        <dbReference type="Proteomes" id="UP001139293"/>
    </source>
</evidence>
<keyword evidence="1" id="KW-1133">Transmembrane helix</keyword>
<dbReference type="AlphaFoldDB" id="A0A9X1ZDJ2"/>
<keyword evidence="1" id="KW-0812">Transmembrane</keyword>
<accession>A0A9X1ZDJ2</accession>
<feature type="transmembrane region" description="Helical" evidence="1">
    <location>
        <begin position="27"/>
        <end position="44"/>
    </location>
</feature>
<dbReference type="Proteomes" id="UP001139293">
    <property type="component" value="Unassembled WGS sequence"/>
</dbReference>
<keyword evidence="3" id="KW-1185">Reference proteome</keyword>
<gene>
    <name evidence="2" type="ORF">L2740_10810</name>
</gene>
<dbReference type="EMBL" id="JAKILB010000006">
    <property type="protein sequence ID" value="MCL1139032.1"/>
    <property type="molecule type" value="Genomic_DNA"/>
</dbReference>
<feature type="transmembrane region" description="Helical" evidence="1">
    <location>
        <begin position="56"/>
        <end position="75"/>
    </location>
</feature>
<evidence type="ECO:0000313" key="2">
    <source>
        <dbReference type="EMBL" id="MCL1139032.1"/>
    </source>
</evidence>
<protein>
    <submittedName>
        <fullName evidence="2">Uncharacterized protein</fullName>
    </submittedName>
</protein>
<dbReference type="RefSeq" id="WP_248950195.1">
    <property type="nucleotide sequence ID" value="NZ_JAKILB010000006.1"/>
</dbReference>
<organism evidence="2 3">
    <name type="scientific">Shewanella pneumatophori</name>
    <dbReference type="NCBI Taxonomy" id="314092"/>
    <lineage>
        <taxon>Bacteria</taxon>
        <taxon>Pseudomonadati</taxon>
        <taxon>Pseudomonadota</taxon>
        <taxon>Gammaproteobacteria</taxon>
        <taxon>Alteromonadales</taxon>
        <taxon>Shewanellaceae</taxon>
        <taxon>Shewanella</taxon>
    </lineage>
</organism>
<feature type="transmembrane region" description="Helical" evidence="1">
    <location>
        <begin position="87"/>
        <end position="106"/>
    </location>
</feature>